<dbReference type="InterPro" id="IPR002641">
    <property type="entry name" value="PNPLA_dom"/>
</dbReference>
<protein>
    <submittedName>
        <fullName evidence="6">Patatin-like phospholipase family protein</fullName>
    </submittedName>
</protein>
<evidence type="ECO:0000313" key="6">
    <source>
        <dbReference type="EMBL" id="MDR4126494.1"/>
    </source>
</evidence>
<dbReference type="CDD" id="cd07209">
    <property type="entry name" value="Pat_hypo_Ecoli_Z1214_like"/>
    <property type="match status" value="1"/>
</dbReference>
<keyword evidence="7" id="KW-1185">Reference proteome</keyword>
<accession>A0ABU1D7R9</accession>
<dbReference type="Proteomes" id="UP001232156">
    <property type="component" value="Unassembled WGS sequence"/>
</dbReference>
<dbReference type="RefSeq" id="WP_347287278.1">
    <property type="nucleotide sequence ID" value="NZ_JAUZQE010000026.1"/>
</dbReference>
<sequence>MSDVDRPQLGLVLSGGGAKGAYQVGVLQALQELGVGVDMVAGTSIGALNGAVLACAPSYAEGVERLRELWLSLADESPLQANVPAYVALLAAAGLAMNRPMAEALTQIVALQGKNDGALPGLQALDELRDPALLSDKPLQRLFDEYVDLERLAHGPPLYVAVYESRGAFLDALRCLAAEAGVADTPPSRFVHVQSLPANERRNVLLASAAIPLLYKARRIKERRYSDGGQGGWRKSHGNTPITPLLDAGCRQLIVTHLSDGSLWNRNDFDATVIEIRPESRIVAEDGVMAGARATLGFNRSNITRLINLGHEDTLRCVGRVVRTARGRQALQRMEESRSEAVRVEEAADARLAEALSRLR</sequence>
<dbReference type="EMBL" id="JAUZQE010000026">
    <property type="protein sequence ID" value="MDR4126494.1"/>
    <property type="molecule type" value="Genomic_DNA"/>
</dbReference>
<evidence type="ECO:0000259" key="5">
    <source>
        <dbReference type="PROSITE" id="PS51635"/>
    </source>
</evidence>
<feature type="short sequence motif" description="DGA/G" evidence="4">
    <location>
        <begin position="227"/>
        <end position="229"/>
    </location>
</feature>
<gene>
    <name evidence="6" type="ORF">Q8947_10935</name>
</gene>
<feature type="short sequence motif" description="GXSXG" evidence="4">
    <location>
        <begin position="42"/>
        <end position="46"/>
    </location>
</feature>
<dbReference type="Gene3D" id="3.40.1090.10">
    <property type="entry name" value="Cytosolic phospholipase A2 catalytic domain"/>
    <property type="match status" value="1"/>
</dbReference>
<evidence type="ECO:0000256" key="1">
    <source>
        <dbReference type="ARBA" id="ARBA00022801"/>
    </source>
</evidence>
<feature type="active site" description="Nucleophile" evidence="4">
    <location>
        <position position="44"/>
    </location>
</feature>
<evidence type="ECO:0000256" key="2">
    <source>
        <dbReference type="ARBA" id="ARBA00022963"/>
    </source>
</evidence>
<dbReference type="PROSITE" id="PS51635">
    <property type="entry name" value="PNPLA"/>
    <property type="match status" value="1"/>
</dbReference>
<keyword evidence="3 4" id="KW-0443">Lipid metabolism</keyword>
<dbReference type="Pfam" id="PF01734">
    <property type="entry name" value="Patatin"/>
    <property type="match status" value="1"/>
</dbReference>
<evidence type="ECO:0000313" key="7">
    <source>
        <dbReference type="Proteomes" id="UP001232156"/>
    </source>
</evidence>
<dbReference type="InterPro" id="IPR050301">
    <property type="entry name" value="NTE"/>
</dbReference>
<proteinExistence type="predicted"/>
<feature type="short sequence motif" description="GXGXXG" evidence="4">
    <location>
        <begin position="15"/>
        <end position="20"/>
    </location>
</feature>
<comment type="caution">
    <text evidence="6">The sequence shown here is derived from an EMBL/GenBank/DDBJ whole genome shotgun (WGS) entry which is preliminary data.</text>
</comment>
<reference evidence="6 7" key="1">
    <citation type="submission" date="2023-08" db="EMBL/GenBank/DDBJ databases">
        <title>Alcaligenaceae gen. nov., a novel taxon isolated from the sludge of Yixing Pesticide Factory.</title>
        <authorList>
            <person name="Ruan L."/>
        </authorList>
    </citation>
    <scope>NUCLEOTIDE SEQUENCE [LARGE SCALE GENOMIC DNA]</scope>
    <source>
        <strain evidence="6 7">LG-2</strain>
    </source>
</reference>
<dbReference type="PANTHER" id="PTHR14226">
    <property type="entry name" value="NEUROPATHY TARGET ESTERASE/SWISS CHEESE D.MELANOGASTER"/>
    <property type="match status" value="1"/>
</dbReference>
<dbReference type="SUPFAM" id="SSF52151">
    <property type="entry name" value="FabD/lysophospholipase-like"/>
    <property type="match status" value="1"/>
</dbReference>
<name>A0ABU1D7R9_9BURK</name>
<dbReference type="PANTHER" id="PTHR14226:SF57">
    <property type="entry name" value="BLR7027 PROTEIN"/>
    <property type="match status" value="1"/>
</dbReference>
<feature type="active site" description="Proton acceptor" evidence="4">
    <location>
        <position position="227"/>
    </location>
</feature>
<evidence type="ECO:0000256" key="4">
    <source>
        <dbReference type="PROSITE-ProRule" id="PRU01161"/>
    </source>
</evidence>
<keyword evidence="1 4" id="KW-0378">Hydrolase</keyword>
<feature type="domain" description="PNPLA" evidence="5">
    <location>
        <begin position="11"/>
        <end position="246"/>
    </location>
</feature>
<dbReference type="InterPro" id="IPR016035">
    <property type="entry name" value="Acyl_Trfase/lysoPLipase"/>
</dbReference>
<evidence type="ECO:0000256" key="3">
    <source>
        <dbReference type="ARBA" id="ARBA00023098"/>
    </source>
</evidence>
<keyword evidence="2 4" id="KW-0442">Lipid degradation</keyword>
<organism evidence="6 7">
    <name type="scientific">Yanghanlia caeni</name>
    <dbReference type="NCBI Taxonomy" id="3064283"/>
    <lineage>
        <taxon>Bacteria</taxon>
        <taxon>Pseudomonadati</taxon>
        <taxon>Pseudomonadota</taxon>
        <taxon>Betaproteobacteria</taxon>
        <taxon>Burkholderiales</taxon>
        <taxon>Alcaligenaceae</taxon>
        <taxon>Yanghanlia</taxon>
    </lineage>
</organism>